<keyword evidence="7" id="KW-1185">Reference proteome</keyword>
<evidence type="ECO:0000313" key="7">
    <source>
        <dbReference type="Proteomes" id="UP000186817"/>
    </source>
</evidence>
<keyword evidence="4" id="KW-1133">Transmembrane helix</keyword>
<dbReference type="Gene3D" id="3.30.420.40">
    <property type="match status" value="2"/>
</dbReference>
<proteinExistence type="inferred from homology"/>
<feature type="compositionally biased region" description="Basic and acidic residues" evidence="3">
    <location>
        <begin position="199"/>
        <end position="213"/>
    </location>
</feature>
<dbReference type="OrthoDB" id="264392at2759"/>
<feature type="transmembrane region" description="Helical" evidence="4">
    <location>
        <begin position="333"/>
        <end position="351"/>
    </location>
</feature>
<dbReference type="Pfam" id="PF12537">
    <property type="entry name" value="GPHR_N"/>
    <property type="match status" value="1"/>
</dbReference>
<reference evidence="6 7" key="1">
    <citation type="submission" date="2016-02" db="EMBL/GenBank/DDBJ databases">
        <title>Genome analysis of coral dinoflagellate symbionts highlights evolutionary adaptations to a symbiotic lifestyle.</title>
        <authorList>
            <person name="Aranda M."/>
            <person name="Li Y."/>
            <person name="Liew Y.J."/>
            <person name="Baumgarten S."/>
            <person name="Simakov O."/>
            <person name="Wilson M."/>
            <person name="Piel J."/>
            <person name="Ashoor H."/>
            <person name="Bougouffa S."/>
            <person name="Bajic V.B."/>
            <person name="Ryu T."/>
            <person name="Ravasi T."/>
            <person name="Bayer T."/>
            <person name="Micklem G."/>
            <person name="Kim H."/>
            <person name="Bhak J."/>
            <person name="Lajeunesse T.C."/>
            <person name="Voolstra C.R."/>
        </authorList>
    </citation>
    <scope>NUCLEOTIDE SEQUENCE [LARGE SCALE GENOMIC DNA]</scope>
    <source>
        <strain evidence="6 7">CCMP2467</strain>
    </source>
</reference>
<protein>
    <submittedName>
        <fullName evidence="6">GPCR-type G protein 2</fullName>
    </submittedName>
</protein>
<name>A0A1Q9DGP3_SYMMI</name>
<feature type="compositionally biased region" description="Acidic residues" evidence="3">
    <location>
        <begin position="52"/>
        <end position="65"/>
    </location>
</feature>
<dbReference type="InterPro" id="IPR004000">
    <property type="entry name" value="Actin"/>
</dbReference>
<dbReference type="GO" id="GO:0016020">
    <property type="term" value="C:membrane"/>
    <property type="evidence" value="ECO:0007669"/>
    <property type="project" value="UniProtKB-SubCell"/>
</dbReference>
<dbReference type="PROSITE" id="PS01036">
    <property type="entry name" value="HSP70_3"/>
    <property type="match status" value="1"/>
</dbReference>
<evidence type="ECO:0000256" key="4">
    <source>
        <dbReference type="SAM" id="Phobius"/>
    </source>
</evidence>
<dbReference type="PANTHER" id="PTHR15948:SF0">
    <property type="entry name" value="GOLGI PH REGULATOR A-RELATED"/>
    <property type="match status" value="1"/>
</dbReference>
<sequence length="919" mass="101366">MDIPREAIARAREAADVIPVDNDEPMEEEPQPEVGNDGDADMGNDDTRTIAEPEEEIDIDEEEGGEVGQQQVQEVQSRQPVLLFDTDLYVDQELAHFRTGVQVPTYNLMEPAHLIDPSLDYAKYMAYLIIYLMYKYWPAYTQWMDLPLETAKQAVAHGDWGNPAEVDPEKGVPRVVSDDEVLELGRSRGQEDDPTGELGRSRGQEDDPTGDHLLGRFRTHQIISQLVRGAMQIGYHRQHFKVENHVREGQNVETKMVHSSCALLLSKIVARVGGSLLPPGQSSILDQAVTPQEAAEANQVYAETKAKAKPKDAAWNLSANCGQTTVNLRWVDHWTLIWLAYVALPACFVWTSVRSICYGSHRLAFASAVLSLPPFWYAIYISGRLIHIDSVSFSADLLMARIGVLGVTVVATLSGFGAVNFPFQSMHSFLRPVTQQQVADVEQRLLRTMRLISARKRQELTLKQEESRLSAREEPLSIVGRVAQLVQRPLLSLEALGLNVRGGSATRKQLSTEIQALEAFSRELFVELDELIQARLCELKARTMLGRVMNVLGRCCSAICVYKILMSSINLLLRRGSAQAEDPATRLLTILLLNLRVPVDVSYWAPMLSLIFDLIISVPVWTCRKTKESICQLLFEDFAAKSVCLVSSAFLVGLAARSSTALVVDIGATGTTVTPVEDGYPLTECIVHSSVGGNVLDMAMFQLLQDAGAVLPDGVSGAEAGKTAKEQLAWVAQDFTVELQNIRRMDVPKQPPKPSMCHFVGTGGKRCVFQASRGEGFRCAECLFDPTVCRVPGADSMPQTPQTLPEMVLASLRLQSNINVRGQLLQNVVLVGGTSKLPGLQERLATEIRHCSRWVAPGQSQEIVKVCAPEPGSIQAWIGGSLLAQSLLCNKLCEVIKDLVVSREAYQRFGAEMVHSLFI</sequence>
<evidence type="ECO:0000256" key="1">
    <source>
        <dbReference type="ARBA" id="ARBA00049360"/>
    </source>
</evidence>
<dbReference type="AlphaFoldDB" id="A0A1Q9DGP3"/>
<dbReference type="InterPro" id="IPR022535">
    <property type="entry name" value="Golgi_pH-regulator_cons_dom"/>
</dbReference>
<feature type="region of interest" description="Disordered" evidence="3">
    <location>
        <begin position="1"/>
        <end position="68"/>
    </location>
</feature>
<evidence type="ECO:0000313" key="6">
    <source>
        <dbReference type="EMBL" id="OLP94323.1"/>
    </source>
</evidence>
<comment type="similarity">
    <text evidence="2">Belongs to the actin family.</text>
</comment>
<evidence type="ECO:0000256" key="3">
    <source>
        <dbReference type="SAM" id="MobiDB-lite"/>
    </source>
</evidence>
<dbReference type="InterPro" id="IPR018181">
    <property type="entry name" value="Heat_shock_70_CS"/>
</dbReference>
<feature type="region of interest" description="Disordered" evidence="3">
    <location>
        <begin position="182"/>
        <end position="213"/>
    </location>
</feature>
<dbReference type="Proteomes" id="UP000186817">
    <property type="component" value="Unassembled WGS sequence"/>
</dbReference>
<feature type="compositionally biased region" description="Basic and acidic residues" evidence="3">
    <location>
        <begin position="1"/>
        <end position="15"/>
    </location>
</feature>
<accession>A0A1Q9DGP3</accession>
<keyword evidence="4" id="KW-0472">Membrane</keyword>
<keyword evidence="4" id="KW-0812">Transmembrane</keyword>
<dbReference type="Pfam" id="PF00022">
    <property type="entry name" value="Actin"/>
    <property type="match status" value="1"/>
</dbReference>
<dbReference type="SUPFAM" id="SSF53067">
    <property type="entry name" value="Actin-like ATPase domain"/>
    <property type="match status" value="2"/>
</dbReference>
<comment type="caution">
    <text evidence="6">The sequence shown here is derived from an EMBL/GenBank/DDBJ whole genome shotgun (WGS) entry which is preliminary data.</text>
</comment>
<feature type="transmembrane region" description="Helical" evidence="4">
    <location>
        <begin position="402"/>
        <end position="423"/>
    </location>
</feature>
<dbReference type="InterPro" id="IPR043129">
    <property type="entry name" value="ATPase_NBD"/>
</dbReference>
<dbReference type="InterPro" id="IPR015672">
    <property type="entry name" value="GPHR/GTG"/>
</dbReference>
<evidence type="ECO:0000259" key="5">
    <source>
        <dbReference type="Pfam" id="PF12537"/>
    </source>
</evidence>
<dbReference type="Gene3D" id="3.90.640.10">
    <property type="entry name" value="Actin, Chain A, domain 4"/>
    <property type="match status" value="1"/>
</dbReference>
<feature type="domain" description="Golgi pH regulator conserved" evidence="5">
    <location>
        <begin position="398"/>
        <end position="458"/>
    </location>
</feature>
<dbReference type="EMBL" id="LSRX01000548">
    <property type="protein sequence ID" value="OLP94323.1"/>
    <property type="molecule type" value="Genomic_DNA"/>
</dbReference>
<evidence type="ECO:0000256" key="2">
    <source>
        <dbReference type="RuleBase" id="RU000487"/>
    </source>
</evidence>
<gene>
    <name evidence="6" type="primary">GTG2</name>
    <name evidence="6" type="ORF">AK812_SmicGene23666</name>
</gene>
<dbReference type="PANTHER" id="PTHR15948">
    <property type="entry name" value="G-PROTEIN COUPLED RECEPTOR 89-RELATED"/>
    <property type="match status" value="1"/>
</dbReference>
<dbReference type="SMART" id="SM00268">
    <property type="entry name" value="ACTIN"/>
    <property type="match status" value="1"/>
</dbReference>
<comment type="catalytic activity">
    <reaction evidence="1">
        <text>ATP + H2O = ADP + phosphate + H(+)</text>
        <dbReference type="Rhea" id="RHEA:13065"/>
        <dbReference type="ChEBI" id="CHEBI:15377"/>
        <dbReference type="ChEBI" id="CHEBI:15378"/>
        <dbReference type="ChEBI" id="CHEBI:30616"/>
        <dbReference type="ChEBI" id="CHEBI:43474"/>
        <dbReference type="ChEBI" id="CHEBI:456216"/>
    </reaction>
</comment>
<organism evidence="6 7">
    <name type="scientific">Symbiodinium microadriaticum</name>
    <name type="common">Dinoflagellate</name>
    <name type="synonym">Zooxanthella microadriatica</name>
    <dbReference type="NCBI Taxonomy" id="2951"/>
    <lineage>
        <taxon>Eukaryota</taxon>
        <taxon>Sar</taxon>
        <taxon>Alveolata</taxon>
        <taxon>Dinophyceae</taxon>
        <taxon>Suessiales</taxon>
        <taxon>Symbiodiniaceae</taxon>
        <taxon>Symbiodinium</taxon>
    </lineage>
</organism>
<feature type="compositionally biased region" description="Acidic residues" evidence="3">
    <location>
        <begin position="21"/>
        <end position="44"/>
    </location>
</feature>
<feature type="transmembrane region" description="Helical" evidence="4">
    <location>
        <begin position="363"/>
        <end position="382"/>
    </location>
</feature>